<reference evidence="2" key="1">
    <citation type="submission" date="2022-06" db="EMBL/GenBank/DDBJ databases">
        <title>Alkalicoccobacillus porphyridii sp. nov., isolated from a marine red alga, Porphyridium purpureum and reclassification of Shouchella plakortidis and Shouchella gibsonii as Alkalicoccobacillus plakortidis comb. nov. and Alkalicoccobacillus gibsonii comb. nov.</title>
        <authorList>
            <person name="Kim K.H."/>
            <person name="Lee J.K."/>
            <person name="Han D.M."/>
            <person name="Baek J.H."/>
            <person name="Jeon C.O."/>
        </authorList>
    </citation>
    <scope>NUCLEOTIDE SEQUENCE</scope>
    <source>
        <strain evidence="2">DSM 19153</strain>
    </source>
</reference>
<gene>
    <name evidence="2" type="ORF">NDM98_14780</name>
</gene>
<dbReference type="EMBL" id="JAMQJY010000002">
    <property type="protein sequence ID" value="MCM2676608.1"/>
    <property type="molecule type" value="Genomic_DNA"/>
</dbReference>
<accession>A0ABT0XL26</accession>
<dbReference type="InterPro" id="IPR002818">
    <property type="entry name" value="DJ-1/PfpI"/>
</dbReference>
<dbReference type="RefSeq" id="WP_251609388.1">
    <property type="nucleotide sequence ID" value="NZ_JAMQJY010000002.1"/>
</dbReference>
<dbReference type="Gene3D" id="3.40.50.880">
    <property type="match status" value="1"/>
</dbReference>
<dbReference type="InterPro" id="IPR029062">
    <property type="entry name" value="Class_I_gatase-like"/>
</dbReference>
<dbReference type="PANTHER" id="PTHR43130">
    <property type="entry name" value="ARAC-FAMILY TRANSCRIPTIONAL REGULATOR"/>
    <property type="match status" value="1"/>
</dbReference>
<organism evidence="2 3">
    <name type="scientific">Alkalicoccobacillus plakortidis</name>
    <dbReference type="NCBI Taxonomy" id="444060"/>
    <lineage>
        <taxon>Bacteria</taxon>
        <taxon>Bacillati</taxon>
        <taxon>Bacillota</taxon>
        <taxon>Bacilli</taxon>
        <taxon>Bacillales</taxon>
        <taxon>Bacillaceae</taxon>
        <taxon>Alkalicoccobacillus</taxon>
    </lineage>
</organism>
<sequence>MKTYHVGILLFDGVDALDFVGPYEVFNMTTFHKKDVKELLTNYLDNKPFKVYTVSQEGKPIKANHGLMITPDYCFQKAPIFDLILVPGGTLKTIQTVLKIKEVVEWVARNNDAMIASVCTGAIILAESGLLKGKRATTNRAALGILTRAYPYTEVVKDVKYVDEGKVITSAGVSSGINMALYIVQKLVGEEASKRTAETIEYLIEEY</sequence>
<dbReference type="SUPFAM" id="SSF52317">
    <property type="entry name" value="Class I glutamine amidotransferase-like"/>
    <property type="match status" value="1"/>
</dbReference>
<dbReference type="InterPro" id="IPR052158">
    <property type="entry name" value="INH-QAR"/>
</dbReference>
<name>A0ABT0XL26_9BACI</name>
<evidence type="ECO:0000313" key="2">
    <source>
        <dbReference type="EMBL" id="MCM2676608.1"/>
    </source>
</evidence>
<comment type="caution">
    <text evidence="2">The sequence shown here is derived from an EMBL/GenBank/DDBJ whole genome shotgun (WGS) entry which is preliminary data.</text>
</comment>
<proteinExistence type="predicted"/>
<dbReference type="PANTHER" id="PTHR43130:SF3">
    <property type="entry name" value="HTH-TYPE TRANSCRIPTIONAL REGULATOR RV1931C"/>
    <property type="match status" value="1"/>
</dbReference>
<evidence type="ECO:0000313" key="3">
    <source>
        <dbReference type="Proteomes" id="UP001203665"/>
    </source>
</evidence>
<evidence type="ECO:0000259" key="1">
    <source>
        <dbReference type="Pfam" id="PF01965"/>
    </source>
</evidence>
<feature type="domain" description="DJ-1/PfpI" evidence="1">
    <location>
        <begin position="6"/>
        <end position="185"/>
    </location>
</feature>
<dbReference type="Pfam" id="PF01965">
    <property type="entry name" value="DJ-1_PfpI"/>
    <property type="match status" value="1"/>
</dbReference>
<dbReference type="CDD" id="cd03139">
    <property type="entry name" value="GATase1_PfpI_2"/>
    <property type="match status" value="1"/>
</dbReference>
<protein>
    <submittedName>
        <fullName evidence="2">DJ-1/PfpI family protein</fullName>
    </submittedName>
</protein>
<keyword evidence="3" id="KW-1185">Reference proteome</keyword>
<dbReference type="Proteomes" id="UP001203665">
    <property type="component" value="Unassembled WGS sequence"/>
</dbReference>